<evidence type="ECO:0000256" key="9">
    <source>
        <dbReference type="RuleBase" id="RU364020"/>
    </source>
</evidence>
<dbReference type="PANTHER" id="PTHR12137:SF54">
    <property type="entry name" value="CARBOHYDRATE SULFOTRANSFERASE"/>
    <property type="match status" value="1"/>
</dbReference>
<dbReference type="GO" id="GO:0008146">
    <property type="term" value="F:sulfotransferase activity"/>
    <property type="evidence" value="ECO:0007669"/>
    <property type="project" value="InterPro"/>
</dbReference>
<keyword evidence="5" id="KW-1133">Transmembrane helix</keyword>
<dbReference type="Proteomes" id="UP001292094">
    <property type="component" value="Unassembled WGS sequence"/>
</dbReference>
<evidence type="ECO:0000256" key="3">
    <source>
        <dbReference type="ARBA" id="ARBA00022679"/>
    </source>
</evidence>
<evidence type="ECO:0000256" key="8">
    <source>
        <dbReference type="ARBA" id="ARBA00023180"/>
    </source>
</evidence>
<keyword evidence="7" id="KW-0472">Membrane</keyword>
<dbReference type="Gene3D" id="3.30.830.10">
    <property type="entry name" value="Metalloenzyme, LuxS/M16 peptidase-like"/>
    <property type="match status" value="1"/>
</dbReference>
<keyword evidence="6 9" id="KW-0333">Golgi apparatus</keyword>
<dbReference type="EC" id="2.8.2.-" evidence="9"/>
<keyword evidence="4" id="KW-0812">Transmembrane</keyword>
<evidence type="ECO:0000256" key="7">
    <source>
        <dbReference type="ARBA" id="ARBA00023136"/>
    </source>
</evidence>
<evidence type="ECO:0000313" key="11">
    <source>
        <dbReference type="Proteomes" id="UP001292094"/>
    </source>
</evidence>
<name>A0AAE1QJ04_9EUCA</name>
<gene>
    <name evidence="10" type="ORF">Pmani_001942</name>
</gene>
<dbReference type="InterPro" id="IPR005331">
    <property type="entry name" value="Sulfotransferase"/>
</dbReference>
<sequence length="484" mass="56166">MACRLRVAVWGLAALTIFTCLASVRWFLLSSTLTDQKLPMTVSLPEEVVEPSPVIKTMEWRRAALERGCQQLDKWSNSLSLDPLTQYSLDDTKKLNNLIVDDKHKVLYCYVPKVACTNWKKMMLMLTRSINYSDPQSIPSDSVHRKNVFIKLSDLEPEEIQLRLRTYTKFLFVRHPIERLVSAFRNKFEKNYTSSAYFKKRFGMKIMRKYRTGVDPSLLPANGHGVKFSEFTSYLIDTKPNQFNEHWAPMSSMCHPCFVRYDYIGKYETLAEDAEYILRQIGAPPSLHFPQVVPSKTTAHVDSYFDMLSSKQQPNLIKIYEDDFRIFDYHYRLISSTTILGLLASYRVCQTLCLSTMGMKKHVKNIFKSDEEECQYRALVLDNNIKVLFISDAATDKSAAAPEQGRSTRVKMNIRDTWQTTLIITLLWHQRPSTGSPSFLSPHYLRRVQLNKKNIQNDYWRLAQLEKSTADPTQDFSRFGTEPE</sequence>
<keyword evidence="3 9" id="KW-0808">Transferase</keyword>
<evidence type="ECO:0000313" key="10">
    <source>
        <dbReference type="EMBL" id="KAK4327585.1"/>
    </source>
</evidence>
<evidence type="ECO:0000256" key="1">
    <source>
        <dbReference type="ARBA" id="ARBA00004323"/>
    </source>
</evidence>
<dbReference type="InterPro" id="IPR018011">
    <property type="entry name" value="Carb_sulfotrans_8-10"/>
</dbReference>
<comment type="caution">
    <text evidence="10">The sequence shown here is derived from an EMBL/GenBank/DDBJ whole genome shotgun (WGS) entry which is preliminary data.</text>
</comment>
<comment type="subcellular location">
    <subcellularLocation>
        <location evidence="1 9">Golgi apparatus membrane</location>
        <topology evidence="1 9">Single-pass type II membrane protein</topology>
    </subcellularLocation>
</comment>
<protein>
    <recommendedName>
        <fullName evidence="9">Carbohydrate sulfotransferase</fullName>
        <ecNumber evidence="9">2.8.2.-</ecNumber>
    </recommendedName>
</protein>
<reference evidence="10" key="1">
    <citation type="submission" date="2023-11" db="EMBL/GenBank/DDBJ databases">
        <title>Genome assemblies of two species of porcelain crab, Petrolisthes cinctipes and Petrolisthes manimaculis (Anomura: Porcellanidae).</title>
        <authorList>
            <person name="Angst P."/>
        </authorList>
    </citation>
    <scope>NUCLEOTIDE SEQUENCE</scope>
    <source>
        <strain evidence="10">PB745_02</strain>
        <tissue evidence="10">Gill</tissue>
    </source>
</reference>
<evidence type="ECO:0000256" key="2">
    <source>
        <dbReference type="ARBA" id="ARBA00006339"/>
    </source>
</evidence>
<dbReference type="PANTHER" id="PTHR12137">
    <property type="entry name" value="CARBOHYDRATE SULFOTRANSFERASE"/>
    <property type="match status" value="1"/>
</dbReference>
<keyword evidence="9" id="KW-0735">Signal-anchor</keyword>
<dbReference type="AlphaFoldDB" id="A0AAE1QJ04"/>
<keyword evidence="8 9" id="KW-0325">Glycoprotein</keyword>
<keyword evidence="11" id="KW-1185">Reference proteome</keyword>
<dbReference type="EMBL" id="JAWZYT010000140">
    <property type="protein sequence ID" value="KAK4327585.1"/>
    <property type="molecule type" value="Genomic_DNA"/>
</dbReference>
<comment type="similarity">
    <text evidence="2 9">Belongs to the sulfotransferase 2 family.</text>
</comment>
<dbReference type="Pfam" id="PF03567">
    <property type="entry name" value="Sulfotransfer_2"/>
    <property type="match status" value="1"/>
</dbReference>
<proteinExistence type="inferred from homology"/>
<dbReference type="GO" id="GO:0000139">
    <property type="term" value="C:Golgi membrane"/>
    <property type="evidence" value="ECO:0007669"/>
    <property type="project" value="UniProtKB-SubCell"/>
</dbReference>
<dbReference type="GO" id="GO:0016051">
    <property type="term" value="P:carbohydrate biosynthetic process"/>
    <property type="evidence" value="ECO:0007669"/>
    <property type="project" value="InterPro"/>
</dbReference>
<evidence type="ECO:0000256" key="5">
    <source>
        <dbReference type="ARBA" id="ARBA00022989"/>
    </source>
</evidence>
<accession>A0AAE1QJ04</accession>
<evidence type="ECO:0000256" key="4">
    <source>
        <dbReference type="ARBA" id="ARBA00022692"/>
    </source>
</evidence>
<organism evidence="10 11">
    <name type="scientific">Petrolisthes manimaculis</name>
    <dbReference type="NCBI Taxonomy" id="1843537"/>
    <lineage>
        <taxon>Eukaryota</taxon>
        <taxon>Metazoa</taxon>
        <taxon>Ecdysozoa</taxon>
        <taxon>Arthropoda</taxon>
        <taxon>Crustacea</taxon>
        <taxon>Multicrustacea</taxon>
        <taxon>Malacostraca</taxon>
        <taxon>Eumalacostraca</taxon>
        <taxon>Eucarida</taxon>
        <taxon>Decapoda</taxon>
        <taxon>Pleocyemata</taxon>
        <taxon>Anomura</taxon>
        <taxon>Galatheoidea</taxon>
        <taxon>Porcellanidae</taxon>
        <taxon>Petrolisthes</taxon>
    </lineage>
</organism>
<keyword evidence="9" id="KW-0119">Carbohydrate metabolism</keyword>
<evidence type="ECO:0000256" key="6">
    <source>
        <dbReference type="ARBA" id="ARBA00023034"/>
    </source>
</evidence>